<evidence type="ECO:0000313" key="2">
    <source>
        <dbReference type="EMBL" id="EJD40857.1"/>
    </source>
</evidence>
<accession>J0WWR8</accession>
<reference evidence="3" key="1">
    <citation type="journal article" date="2012" name="Science">
        <title>The Paleozoic origin of enzymatic lignin decomposition reconstructed from 31 fungal genomes.</title>
        <authorList>
            <person name="Floudas D."/>
            <person name="Binder M."/>
            <person name="Riley R."/>
            <person name="Barry K."/>
            <person name="Blanchette R.A."/>
            <person name="Henrissat B."/>
            <person name="Martinez A.T."/>
            <person name="Otillar R."/>
            <person name="Spatafora J.W."/>
            <person name="Yadav J.S."/>
            <person name="Aerts A."/>
            <person name="Benoit I."/>
            <person name="Boyd A."/>
            <person name="Carlson A."/>
            <person name="Copeland A."/>
            <person name="Coutinho P.M."/>
            <person name="de Vries R.P."/>
            <person name="Ferreira P."/>
            <person name="Findley K."/>
            <person name="Foster B."/>
            <person name="Gaskell J."/>
            <person name="Glotzer D."/>
            <person name="Gorecki P."/>
            <person name="Heitman J."/>
            <person name="Hesse C."/>
            <person name="Hori C."/>
            <person name="Igarashi K."/>
            <person name="Jurgens J.A."/>
            <person name="Kallen N."/>
            <person name="Kersten P."/>
            <person name="Kohler A."/>
            <person name="Kuees U."/>
            <person name="Kumar T.K.A."/>
            <person name="Kuo A."/>
            <person name="LaButti K."/>
            <person name="Larrondo L.F."/>
            <person name="Lindquist E."/>
            <person name="Ling A."/>
            <person name="Lombard V."/>
            <person name="Lucas S."/>
            <person name="Lundell T."/>
            <person name="Martin R."/>
            <person name="McLaughlin D.J."/>
            <person name="Morgenstern I."/>
            <person name="Morin E."/>
            <person name="Murat C."/>
            <person name="Nagy L.G."/>
            <person name="Nolan M."/>
            <person name="Ohm R.A."/>
            <person name="Patyshakuliyeva A."/>
            <person name="Rokas A."/>
            <person name="Ruiz-Duenas F.J."/>
            <person name="Sabat G."/>
            <person name="Salamov A."/>
            <person name="Samejima M."/>
            <person name="Schmutz J."/>
            <person name="Slot J.C."/>
            <person name="St John F."/>
            <person name="Stenlid J."/>
            <person name="Sun H."/>
            <person name="Sun S."/>
            <person name="Syed K."/>
            <person name="Tsang A."/>
            <person name="Wiebenga A."/>
            <person name="Young D."/>
            <person name="Pisabarro A."/>
            <person name="Eastwood D.C."/>
            <person name="Martin F."/>
            <person name="Cullen D."/>
            <person name="Grigoriev I.V."/>
            <person name="Hibbett D.S."/>
        </authorList>
    </citation>
    <scope>NUCLEOTIDE SEQUENCE [LARGE SCALE GENOMIC DNA]</scope>
    <source>
        <strain evidence="3">TFB10046</strain>
    </source>
</reference>
<evidence type="ECO:0000313" key="3">
    <source>
        <dbReference type="Proteomes" id="UP000006514"/>
    </source>
</evidence>
<dbReference type="InterPro" id="IPR045247">
    <property type="entry name" value="Oye-like"/>
</dbReference>
<gene>
    <name evidence="2" type="ORF">AURDEDRAFT_170049</name>
</gene>
<dbReference type="SUPFAM" id="SSF51395">
    <property type="entry name" value="FMN-linked oxidoreductases"/>
    <property type="match status" value="1"/>
</dbReference>
<name>J0WWR8_AURST</name>
<dbReference type="InterPro" id="IPR013785">
    <property type="entry name" value="Aldolase_TIM"/>
</dbReference>
<feature type="domain" description="NADH:flavin oxidoreductase/NADH oxidase N-terminal" evidence="1">
    <location>
        <begin position="7"/>
        <end position="352"/>
    </location>
</feature>
<organism evidence="2 3">
    <name type="scientific">Auricularia subglabra (strain TFB-10046 / SS5)</name>
    <name type="common">White-rot fungus</name>
    <name type="synonym">Auricularia delicata (strain TFB10046)</name>
    <dbReference type="NCBI Taxonomy" id="717982"/>
    <lineage>
        <taxon>Eukaryota</taxon>
        <taxon>Fungi</taxon>
        <taxon>Dikarya</taxon>
        <taxon>Basidiomycota</taxon>
        <taxon>Agaricomycotina</taxon>
        <taxon>Agaricomycetes</taxon>
        <taxon>Auriculariales</taxon>
        <taxon>Auriculariaceae</taxon>
        <taxon>Auricularia</taxon>
    </lineage>
</organism>
<evidence type="ECO:0000259" key="1">
    <source>
        <dbReference type="Pfam" id="PF00724"/>
    </source>
</evidence>
<dbReference type="CDD" id="cd02933">
    <property type="entry name" value="OYE_like_FMN"/>
    <property type="match status" value="1"/>
</dbReference>
<dbReference type="Pfam" id="PF00724">
    <property type="entry name" value="Oxidored_FMN"/>
    <property type="match status" value="1"/>
</dbReference>
<dbReference type="PANTHER" id="PTHR22893">
    <property type="entry name" value="NADH OXIDOREDUCTASE-RELATED"/>
    <property type="match status" value="1"/>
</dbReference>
<proteinExistence type="predicted"/>
<dbReference type="KEGG" id="adl:AURDEDRAFT_170049"/>
<dbReference type="eggNOG" id="KOG0134">
    <property type="taxonomic scope" value="Eukaryota"/>
</dbReference>
<dbReference type="OrthoDB" id="276546at2759"/>
<dbReference type="InParanoid" id="J0WWR8"/>
<keyword evidence="3" id="KW-1185">Reference proteome</keyword>
<dbReference type="PANTHER" id="PTHR22893:SF91">
    <property type="entry name" value="NADPH DEHYDROGENASE 2-RELATED"/>
    <property type="match status" value="1"/>
</dbReference>
<dbReference type="GO" id="GO:0016491">
    <property type="term" value="F:oxidoreductase activity"/>
    <property type="evidence" value="ECO:0007669"/>
    <property type="project" value="InterPro"/>
</dbReference>
<dbReference type="OMA" id="VWGADRI"/>
<dbReference type="GO" id="GO:0010181">
    <property type="term" value="F:FMN binding"/>
    <property type="evidence" value="ECO:0007669"/>
    <property type="project" value="InterPro"/>
</dbReference>
<dbReference type="InterPro" id="IPR001155">
    <property type="entry name" value="OxRdtase_FMN_N"/>
</dbReference>
<dbReference type="Proteomes" id="UP000006514">
    <property type="component" value="Unassembled WGS sequence"/>
</dbReference>
<sequence length="383" mass="42764">MALCLSSPLQLGALSLRNRNVMASLTRNRWDPSGYPMETIAEYYAQRARGGAGLIISEGALITPQASEWPHAPGIWSQEQVQAWKIVVEAVHAEGAAFVMQLWHVGRVAHSQMPNSTGEPVRVPAPSRIAVREKSFNFPDTGFQERPELPEEIEDPWKFINLYRVAAQNAKAAGFDGVELHSSSGHLVHQFLDSTSNARMDEWGGSVEKRCKFGLEVLKVIIDIWGADRVGVKITPTGGYNDVGMPLKETFETFSYYIEEIDHMRLAYIQLMRYFPMTEVVIEGKLRATRHDVLDTYGELIKHSKTLLNGGLTLSEADALIASGKIDAGVFGRLWIAQPDLQRKWEEGMDTNETQPDMATFYAFPSGDLREGYTNYPSTVVEV</sequence>
<dbReference type="AlphaFoldDB" id="J0WWR8"/>
<dbReference type="Gene3D" id="3.20.20.70">
    <property type="entry name" value="Aldolase class I"/>
    <property type="match status" value="1"/>
</dbReference>
<dbReference type="EMBL" id="JH687798">
    <property type="protein sequence ID" value="EJD40857.1"/>
    <property type="molecule type" value="Genomic_DNA"/>
</dbReference>
<dbReference type="FunCoup" id="J0WWR8">
    <property type="interactions" value="48"/>
</dbReference>
<protein>
    <submittedName>
        <fullName evidence="2">FMN-linked oxidoreductase</fullName>
    </submittedName>
</protein>